<dbReference type="RefSeq" id="WP_121122159.1">
    <property type="nucleotide sequence ID" value="NZ_RBWS01000005.1"/>
</dbReference>
<evidence type="ECO:0000256" key="3">
    <source>
        <dbReference type="ARBA" id="ARBA00023157"/>
    </source>
</evidence>
<evidence type="ECO:0000313" key="6">
    <source>
        <dbReference type="EMBL" id="RKO72300.1"/>
    </source>
</evidence>
<dbReference type="PANTHER" id="PTHR42852">
    <property type="entry name" value="THIOL:DISULFIDE INTERCHANGE PROTEIN DSBE"/>
    <property type="match status" value="1"/>
</dbReference>
<dbReference type="InterPro" id="IPR013766">
    <property type="entry name" value="Thioredoxin_domain"/>
</dbReference>
<keyword evidence="4" id="KW-0676">Redox-active center</keyword>
<dbReference type="Pfam" id="PF13905">
    <property type="entry name" value="Thioredoxin_8"/>
    <property type="match status" value="1"/>
</dbReference>
<dbReference type="Proteomes" id="UP000282423">
    <property type="component" value="Unassembled WGS sequence"/>
</dbReference>
<reference evidence="6 7" key="1">
    <citation type="submission" date="2018-10" db="EMBL/GenBank/DDBJ databases">
        <title>Sphingobacterium sp. M05W1-28.</title>
        <authorList>
            <person name="Cai H."/>
        </authorList>
    </citation>
    <scope>NUCLEOTIDE SEQUENCE [LARGE SCALE GENOMIC DNA]</scope>
    <source>
        <strain evidence="6 7">M05W1-28</strain>
    </source>
</reference>
<dbReference type="InterPro" id="IPR012336">
    <property type="entry name" value="Thioredoxin-like_fold"/>
</dbReference>
<sequence>MKNYIIIILLLLPFIQLSGKTTILAKIVEKRVNKGKVYLEVNKEYLVGFHSFYASNFSKSLDSSDEFRFEVDDPADVYYIDIYFEDEQGRRLGLFRGGNLLLVQRNSIINLEITGNGLFLGKKNAPLIQYQATLATIWPKGRSEGSMNKEAFDFSIDALNLCLDRLDSVSKNHTEIPWDIRQQLAFNYKCYHIKALMNSISWKAYNRKNGTLQNVYAEEALKKMRINMPSNLWSDKTRLLYNYIDLCYLYNINSLQIERKFFVKGSDSLLLERIKKSYRGYLLEQLLLTFYLDYSRKYNSVAYLEGDGILKEIKDVDLIRVVKKSKNNSGKGAKVYPFIFKDTLGRDITSESLKGNVLLVEFWFNGCQPCIYLSRALKDILATYEGKEKIKQVTVNVDKDFSRFVAGVRTEDYTSPKTLDLHIGPDGYQHEMLLKYNYYGFPQLMLIDRDGNLVSAFVPKPTDDGKRKEFIQLLNSHL</sequence>
<evidence type="ECO:0000259" key="5">
    <source>
        <dbReference type="PROSITE" id="PS51352"/>
    </source>
</evidence>
<name>A0A420W153_9SPHI</name>
<comment type="caution">
    <text evidence="6">The sequence shown here is derived from an EMBL/GenBank/DDBJ whole genome shotgun (WGS) entry which is preliminary data.</text>
</comment>
<dbReference type="CDD" id="cd02966">
    <property type="entry name" value="TlpA_like_family"/>
    <property type="match status" value="1"/>
</dbReference>
<dbReference type="PANTHER" id="PTHR42852:SF6">
    <property type="entry name" value="THIOL:DISULFIDE INTERCHANGE PROTEIN DSBE"/>
    <property type="match status" value="1"/>
</dbReference>
<evidence type="ECO:0000256" key="2">
    <source>
        <dbReference type="ARBA" id="ARBA00022748"/>
    </source>
</evidence>
<evidence type="ECO:0000313" key="7">
    <source>
        <dbReference type="Proteomes" id="UP000282423"/>
    </source>
</evidence>
<dbReference type="AlphaFoldDB" id="A0A420W153"/>
<accession>A0A420W153</accession>
<dbReference type="GO" id="GO:0030313">
    <property type="term" value="C:cell envelope"/>
    <property type="evidence" value="ECO:0007669"/>
    <property type="project" value="UniProtKB-SubCell"/>
</dbReference>
<dbReference type="GO" id="GO:0017004">
    <property type="term" value="P:cytochrome complex assembly"/>
    <property type="evidence" value="ECO:0007669"/>
    <property type="project" value="UniProtKB-KW"/>
</dbReference>
<gene>
    <name evidence="6" type="ORF">D7322_05715</name>
</gene>
<dbReference type="InterPro" id="IPR050553">
    <property type="entry name" value="Thioredoxin_ResA/DsbE_sf"/>
</dbReference>
<dbReference type="OrthoDB" id="9815205at2"/>
<feature type="domain" description="Thioredoxin" evidence="5">
    <location>
        <begin position="329"/>
        <end position="478"/>
    </location>
</feature>
<dbReference type="InterPro" id="IPR036249">
    <property type="entry name" value="Thioredoxin-like_sf"/>
</dbReference>
<organism evidence="6 7">
    <name type="scientific">Sphingobacterium puteale</name>
    <dbReference type="NCBI Taxonomy" id="2420510"/>
    <lineage>
        <taxon>Bacteria</taxon>
        <taxon>Pseudomonadati</taxon>
        <taxon>Bacteroidota</taxon>
        <taxon>Sphingobacteriia</taxon>
        <taxon>Sphingobacteriales</taxon>
        <taxon>Sphingobacteriaceae</taxon>
        <taxon>Sphingobacterium</taxon>
    </lineage>
</organism>
<dbReference type="SUPFAM" id="SSF52833">
    <property type="entry name" value="Thioredoxin-like"/>
    <property type="match status" value="1"/>
</dbReference>
<keyword evidence="3" id="KW-1015">Disulfide bond</keyword>
<evidence type="ECO:0000256" key="4">
    <source>
        <dbReference type="ARBA" id="ARBA00023284"/>
    </source>
</evidence>
<dbReference type="PROSITE" id="PS51352">
    <property type="entry name" value="THIOREDOXIN_2"/>
    <property type="match status" value="1"/>
</dbReference>
<protein>
    <submittedName>
        <fullName evidence="6">TlpA family protein disulfide reductase</fullName>
    </submittedName>
</protein>
<comment type="subcellular location">
    <subcellularLocation>
        <location evidence="1">Cell envelope</location>
    </subcellularLocation>
</comment>
<proteinExistence type="predicted"/>
<dbReference type="Gene3D" id="3.40.30.10">
    <property type="entry name" value="Glutaredoxin"/>
    <property type="match status" value="1"/>
</dbReference>
<keyword evidence="2" id="KW-0201">Cytochrome c-type biogenesis</keyword>
<dbReference type="EMBL" id="RBWS01000005">
    <property type="protein sequence ID" value="RKO72300.1"/>
    <property type="molecule type" value="Genomic_DNA"/>
</dbReference>
<keyword evidence="7" id="KW-1185">Reference proteome</keyword>
<evidence type="ECO:0000256" key="1">
    <source>
        <dbReference type="ARBA" id="ARBA00004196"/>
    </source>
</evidence>